<accession>A0ABV7AZ31</accession>
<evidence type="ECO:0000313" key="3">
    <source>
        <dbReference type="Proteomes" id="UP001595457"/>
    </source>
</evidence>
<evidence type="ECO:0000313" key="2">
    <source>
        <dbReference type="EMBL" id="MFC2974151.1"/>
    </source>
</evidence>
<sequence length="135" mass="14310">MRPHRPIPAWIACLALLLHLLLMPASGSMPVQTKRLMGWGGYCGSAEASVRGGDEQFSHAEHADHDHPDATHHALMQHCCCGVSAVSLPALPPAAPPPIASRLLAHLATLPQPPPAALSPRRQWPSLNPRASPSA</sequence>
<organism evidence="2 3">
    <name type="scientific">Azotobacter bryophylli</name>
    <dbReference type="NCBI Taxonomy" id="1986537"/>
    <lineage>
        <taxon>Bacteria</taxon>
        <taxon>Pseudomonadati</taxon>
        <taxon>Pseudomonadota</taxon>
        <taxon>Gammaproteobacteria</taxon>
        <taxon>Pseudomonadales</taxon>
        <taxon>Pseudomonadaceae</taxon>
        <taxon>Azotobacter</taxon>
    </lineage>
</organism>
<evidence type="ECO:0000256" key="1">
    <source>
        <dbReference type="SAM" id="MobiDB-lite"/>
    </source>
</evidence>
<dbReference type="Proteomes" id="UP001595457">
    <property type="component" value="Unassembled WGS sequence"/>
</dbReference>
<dbReference type="Pfam" id="PF11162">
    <property type="entry name" value="DUF2946"/>
    <property type="match status" value="1"/>
</dbReference>
<dbReference type="InterPro" id="IPR021333">
    <property type="entry name" value="DUF2946"/>
</dbReference>
<protein>
    <submittedName>
        <fullName evidence="2">DUF2946 family protein</fullName>
    </submittedName>
</protein>
<keyword evidence="3" id="KW-1185">Reference proteome</keyword>
<reference evidence="3" key="1">
    <citation type="journal article" date="2019" name="Int. J. Syst. Evol. Microbiol.">
        <title>The Global Catalogue of Microorganisms (GCM) 10K type strain sequencing project: providing services to taxonomists for standard genome sequencing and annotation.</title>
        <authorList>
            <consortium name="The Broad Institute Genomics Platform"/>
            <consortium name="The Broad Institute Genome Sequencing Center for Infectious Disease"/>
            <person name="Wu L."/>
            <person name="Ma J."/>
        </authorList>
    </citation>
    <scope>NUCLEOTIDE SEQUENCE [LARGE SCALE GENOMIC DNA]</scope>
    <source>
        <strain evidence="3">KCTC 62195</strain>
    </source>
</reference>
<proteinExistence type="predicted"/>
<gene>
    <name evidence="2" type="ORF">ACFOJE_18295</name>
</gene>
<feature type="compositionally biased region" description="Polar residues" evidence="1">
    <location>
        <begin position="125"/>
        <end position="135"/>
    </location>
</feature>
<comment type="caution">
    <text evidence="2">The sequence shown here is derived from an EMBL/GenBank/DDBJ whole genome shotgun (WGS) entry which is preliminary data.</text>
</comment>
<name>A0ABV7AZ31_9GAMM</name>
<dbReference type="RefSeq" id="WP_377816149.1">
    <property type="nucleotide sequence ID" value="NZ_JBHRSJ010000034.1"/>
</dbReference>
<dbReference type="EMBL" id="JBHRSJ010000034">
    <property type="protein sequence ID" value="MFC2974151.1"/>
    <property type="molecule type" value="Genomic_DNA"/>
</dbReference>
<feature type="region of interest" description="Disordered" evidence="1">
    <location>
        <begin position="111"/>
        <end position="135"/>
    </location>
</feature>